<evidence type="ECO:0000256" key="1">
    <source>
        <dbReference type="SAM" id="MobiDB-lite"/>
    </source>
</evidence>
<comment type="caution">
    <text evidence="2">The sequence shown here is derived from an EMBL/GenBank/DDBJ whole genome shotgun (WGS) entry which is preliminary data.</text>
</comment>
<evidence type="ECO:0000313" key="3">
    <source>
        <dbReference type="Proteomes" id="UP000299102"/>
    </source>
</evidence>
<gene>
    <name evidence="2" type="ORF">EVAR_76244_1</name>
</gene>
<feature type="region of interest" description="Disordered" evidence="1">
    <location>
        <begin position="84"/>
        <end position="106"/>
    </location>
</feature>
<dbReference type="Proteomes" id="UP000299102">
    <property type="component" value="Unassembled WGS sequence"/>
</dbReference>
<name>A0A4C1UP88_EUMVA</name>
<feature type="compositionally biased region" description="Basic and acidic residues" evidence="1">
    <location>
        <begin position="95"/>
        <end position="104"/>
    </location>
</feature>
<dbReference type="AlphaFoldDB" id="A0A4C1UP88"/>
<sequence length="190" mass="21528">MFLSFSIGKVKTPTSSANTSLAFQSPTMSLPVVEKLNDQHTLHRDLGLGWTAFGKLRDISLRGNKIHRRTRMTDIVQGIGKLAMGKSSRSGTDPQPHRRDERVKGTGPTFVRNSLNLYYVSLRAVIRCCYLYQTAGAMLHQIAASARTVLANRRRRTQRRGRVEVCARFALANPWKRTVYRMINCTTYNL</sequence>
<reference evidence="2 3" key="1">
    <citation type="journal article" date="2019" name="Commun. Biol.">
        <title>The bagworm genome reveals a unique fibroin gene that provides high tensile strength.</title>
        <authorList>
            <person name="Kono N."/>
            <person name="Nakamura H."/>
            <person name="Ohtoshi R."/>
            <person name="Tomita M."/>
            <person name="Numata K."/>
            <person name="Arakawa K."/>
        </authorList>
    </citation>
    <scope>NUCLEOTIDE SEQUENCE [LARGE SCALE GENOMIC DNA]</scope>
</reference>
<proteinExistence type="predicted"/>
<protein>
    <submittedName>
        <fullName evidence="2">Uncharacterized protein</fullName>
    </submittedName>
</protein>
<keyword evidence="3" id="KW-1185">Reference proteome</keyword>
<evidence type="ECO:0000313" key="2">
    <source>
        <dbReference type="EMBL" id="GBP28149.1"/>
    </source>
</evidence>
<accession>A0A4C1UP88</accession>
<organism evidence="2 3">
    <name type="scientific">Eumeta variegata</name>
    <name type="common">Bagworm moth</name>
    <name type="synonym">Eumeta japonica</name>
    <dbReference type="NCBI Taxonomy" id="151549"/>
    <lineage>
        <taxon>Eukaryota</taxon>
        <taxon>Metazoa</taxon>
        <taxon>Ecdysozoa</taxon>
        <taxon>Arthropoda</taxon>
        <taxon>Hexapoda</taxon>
        <taxon>Insecta</taxon>
        <taxon>Pterygota</taxon>
        <taxon>Neoptera</taxon>
        <taxon>Endopterygota</taxon>
        <taxon>Lepidoptera</taxon>
        <taxon>Glossata</taxon>
        <taxon>Ditrysia</taxon>
        <taxon>Tineoidea</taxon>
        <taxon>Psychidae</taxon>
        <taxon>Oiketicinae</taxon>
        <taxon>Eumeta</taxon>
    </lineage>
</organism>
<dbReference type="EMBL" id="BGZK01000203">
    <property type="protein sequence ID" value="GBP28149.1"/>
    <property type="molecule type" value="Genomic_DNA"/>
</dbReference>